<proteinExistence type="predicted"/>
<evidence type="ECO:0000313" key="4">
    <source>
        <dbReference type="Proteomes" id="UP000739069"/>
    </source>
</evidence>
<reference evidence="3" key="1">
    <citation type="submission" date="2021-02" db="EMBL/GenBank/DDBJ databases">
        <title>Infant gut strain persistence is associated with maternal origin, phylogeny, and functional potential including surface adhesion and iron acquisition.</title>
        <authorList>
            <person name="Lou Y.C."/>
        </authorList>
    </citation>
    <scope>NUCLEOTIDE SEQUENCE</scope>
    <source>
        <strain evidence="3">L1_008_092G1_dasL1_008_092G1_concoct_16</strain>
    </source>
</reference>
<name>A0A943Y667_9MICC</name>
<feature type="region of interest" description="Disordered" evidence="1">
    <location>
        <begin position="1"/>
        <end position="34"/>
    </location>
</feature>
<dbReference type="SUPFAM" id="SSF89550">
    <property type="entry name" value="PHP domain-like"/>
    <property type="match status" value="1"/>
</dbReference>
<dbReference type="GO" id="GO:0035312">
    <property type="term" value="F:5'-3' DNA exonuclease activity"/>
    <property type="evidence" value="ECO:0007669"/>
    <property type="project" value="TreeGrafter"/>
</dbReference>
<evidence type="ECO:0000256" key="1">
    <source>
        <dbReference type="SAM" id="MobiDB-lite"/>
    </source>
</evidence>
<dbReference type="EMBL" id="JAGZXI010000003">
    <property type="protein sequence ID" value="MBS6634629.1"/>
    <property type="molecule type" value="Genomic_DNA"/>
</dbReference>
<dbReference type="Gene3D" id="1.10.150.650">
    <property type="match status" value="1"/>
</dbReference>
<gene>
    <name evidence="3" type="ORF">KH265_03040</name>
</gene>
<evidence type="ECO:0000259" key="2">
    <source>
        <dbReference type="SMART" id="SM00481"/>
    </source>
</evidence>
<feature type="domain" description="Polymerase/histidinol phosphatase N-terminal" evidence="2">
    <location>
        <begin position="36"/>
        <end position="101"/>
    </location>
</feature>
<dbReference type="InterPro" id="IPR052018">
    <property type="entry name" value="PHP_domain"/>
</dbReference>
<dbReference type="Gene3D" id="3.20.20.140">
    <property type="entry name" value="Metal-dependent hydrolases"/>
    <property type="match status" value="1"/>
</dbReference>
<dbReference type="InterPro" id="IPR004013">
    <property type="entry name" value="PHP_dom"/>
</dbReference>
<organism evidence="3 4">
    <name type="scientific">Rothia mucilaginosa</name>
    <dbReference type="NCBI Taxonomy" id="43675"/>
    <lineage>
        <taxon>Bacteria</taxon>
        <taxon>Bacillati</taxon>
        <taxon>Actinomycetota</taxon>
        <taxon>Actinomycetes</taxon>
        <taxon>Micrococcales</taxon>
        <taxon>Micrococcaceae</taxon>
        <taxon>Rothia</taxon>
    </lineage>
</organism>
<dbReference type="InterPro" id="IPR016195">
    <property type="entry name" value="Pol/histidinol_Pase-like"/>
</dbReference>
<dbReference type="Pfam" id="PF02811">
    <property type="entry name" value="PHP"/>
    <property type="match status" value="1"/>
</dbReference>
<dbReference type="PANTHER" id="PTHR42924:SF3">
    <property type="entry name" value="POLYMERASE_HISTIDINOL PHOSPHATASE N-TERMINAL DOMAIN-CONTAINING PROTEIN"/>
    <property type="match status" value="1"/>
</dbReference>
<dbReference type="InterPro" id="IPR003141">
    <property type="entry name" value="Pol/His_phosphatase_N"/>
</dbReference>
<dbReference type="GO" id="GO:0004534">
    <property type="term" value="F:5'-3' RNA exonuclease activity"/>
    <property type="evidence" value="ECO:0007669"/>
    <property type="project" value="TreeGrafter"/>
</dbReference>
<dbReference type="AlphaFoldDB" id="A0A943Y667"/>
<dbReference type="PANTHER" id="PTHR42924">
    <property type="entry name" value="EXONUCLEASE"/>
    <property type="match status" value="1"/>
</dbReference>
<sequence length="324" mass="35200">MAQTEHRNSKRQSSDQQAPQPAESGAPENLNPAGRYDLHIHSAISDGTQSLEELVPLIARTGLAGFALTDHDTASGWEQAARLAKEHDLDFLPGAEFSCRYRYTDDEGHPRTKTIHLLAYGFDPVHSELAHRVEEIRLSREGRARAILERLAADYPLTWDDVLAQVGEGNAAVGRPHIADALVAAGVVADRSEAFDKLLYTGSPYYVPQQALDPVEAVRLVREAGGVPVIAHPMSTMRGPALSLEYLGKLVDAGLAGVEVYHRENSEEDRARLLKFIEECRAAGTDLLVTGSSDYHGAGKPNLLGENTTDAATVARIREQLAAQ</sequence>
<protein>
    <submittedName>
        <fullName evidence="3">PHP domain-containing protein</fullName>
    </submittedName>
</protein>
<dbReference type="CDD" id="cd07438">
    <property type="entry name" value="PHP_HisPPase_AMP"/>
    <property type="match status" value="1"/>
</dbReference>
<dbReference type="RefSeq" id="WP_303952248.1">
    <property type="nucleotide sequence ID" value="NZ_JAGZXI010000003.1"/>
</dbReference>
<comment type="caution">
    <text evidence="3">The sequence shown here is derived from an EMBL/GenBank/DDBJ whole genome shotgun (WGS) entry which is preliminary data.</text>
</comment>
<accession>A0A943Y667</accession>
<dbReference type="Proteomes" id="UP000739069">
    <property type="component" value="Unassembled WGS sequence"/>
</dbReference>
<evidence type="ECO:0000313" key="3">
    <source>
        <dbReference type="EMBL" id="MBS6634629.1"/>
    </source>
</evidence>
<dbReference type="SMART" id="SM00481">
    <property type="entry name" value="POLIIIAc"/>
    <property type="match status" value="1"/>
</dbReference>